<evidence type="ECO:0000313" key="9">
    <source>
        <dbReference type="Proteomes" id="UP000319824"/>
    </source>
</evidence>
<evidence type="ECO:0000256" key="3">
    <source>
        <dbReference type="ARBA" id="ARBA00022777"/>
    </source>
</evidence>
<dbReference type="EMBL" id="VISO01000001">
    <property type="protein sequence ID" value="TVZ74934.1"/>
    <property type="molecule type" value="Genomic_DNA"/>
</dbReference>
<proteinExistence type="inferred from homology"/>
<dbReference type="CDD" id="cd14014">
    <property type="entry name" value="STKc_PknB_like"/>
    <property type="match status" value="1"/>
</dbReference>
<keyword evidence="4 6" id="KW-0067">ATP-binding</keyword>
<feature type="binding site" evidence="6">
    <location>
        <position position="39"/>
    </location>
    <ligand>
        <name>ATP</name>
        <dbReference type="ChEBI" id="CHEBI:30616"/>
    </ligand>
</feature>
<dbReference type="AlphaFoldDB" id="A0A559TK03"/>
<evidence type="ECO:0000256" key="2">
    <source>
        <dbReference type="ARBA" id="ARBA00022741"/>
    </source>
</evidence>
<evidence type="ECO:0000256" key="1">
    <source>
        <dbReference type="ARBA" id="ARBA00022679"/>
    </source>
</evidence>
<comment type="similarity">
    <text evidence="5">Belongs to the protein kinase superfamily. Ser/Thr protein kinase family. GCN2 subfamily.</text>
</comment>
<protein>
    <submittedName>
        <fullName evidence="8">Protein kinase-like protein</fullName>
    </submittedName>
</protein>
<evidence type="ECO:0000256" key="5">
    <source>
        <dbReference type="ARBA" id="ARBA00037982"/>
    </source>
</evidence>
<dbReference type="Gene3D" id="1.10.510.10">
    <property type="entry name" value="Transferase(Phosphotransferase) domain 1"/>
    <property type="match status" value="1"/>
</dbReference>
<dbReference type="Pfam" id="PF00069">
    <property type="entry name" value="Pkinase"/>
    <property type="match status" value="1"/>
</dbReference>
<dbReference type="Proteomes" id="UP000319824">
    <property type="component" value="Unassembled WGS sequence"/>
</dbReference>
<evidence type="ECO:0000259" key="7">
    <source>
        <dbReference type="PROSITE" id="PS50011"/>
    </source>
</evidence>
<dbReference type="InterPro" id="IPR050339">
    <property type="entry name" value="CC_SR_Kinase"/>
</dbReference>
<name>A0A559TK03_9HYPH</name>
<reference evidence="8 9" key="1">
    <citation type="submission" date="2019-06" db="EMBL/GenBank/DDBJ databases">
        <title>Pac Bio to generate improved reference genome sequences for organisms with transposon mutant libraries (support for FEBA project).</title>
        <authorList>
            <person name="Blow M."/>
        </authorList>
    </citation>
    <scope>NUCLEOTIDE SEQUENCE [LARGE SCALE GENOMIC DNA]</scope>
    <source>
        <strain evidence="8 9">USDA 1844</strain>
    </source>
</reference>
<dbReference type="RefSeq" id="WP_022718808.1">
    <property type="nucleotide sequence ID" value="NZ_ATTQ01000031.1"/>
</dbReference>
<dbReference type="SMART" id="SM00220">
    <property type="entry name" value="S_TKc"/>
    <property type="match status" value="1"/>
</dbReference>
<dbReference type="PROSITE" id="PS50011">
    <property type="entry name" value="PROTEIN_KINASE_DOM"/>
    <property type="match status" value="1"/>
</dbReference>
<evidence type="ECO:0000256" key="4">
    <source>
        <dbReference type="ARBA" id="ARBA00022840"/>
    </source>
</evidence>
<dbReference type="InterPro" id="IPR017441">
    <property type="entry name" value="Protein_kinase_ATP_BS"/>
</dbReference>
<organism evidence="8 9">
    <name type="scientific">Rhizobium mongolense USDA 1844</name>
    <dbReference type="NCBI Taxonomy" id="1079460"/>
    <lineage>
        <taxon>Bacteria</taxon>
        <taxon>Pseudomonadati</taxon>
        <taxon>Pseudomonadota</taxon>
        <taxon>Alphaproteobacteria</taxon>
        <taxon>Hyphomicrobiales</taxon>
        <taxon>Rhizobiaceae</taxon>
        <taxon>Rhizobium/Agrobacterium group</taxon>
        <taxon>Rhizobium</taxon>
    </lineage>
</organism>
<sequence length="354" mass="39525">MDRAIDYVASLTPLGPIGGGAFGEVHRYKCPLHGEVAVKRFFQSNFGSAESWDSACKDALQEARNLKALEHSHVVKIHQVLRTGGGDEFLLVMEYCEGKSLREMTQKDVVSLPEAKRVIRDAAIGLNYIHNSQYLHRDIKPDNILLKGDGLVKVGDFGFVTNELQFGFATPYGTAIYWAPEVLKEHACSGVSDVYSLGVTFINIMSGDHWFFREGKGQVVVMGAEGDPELSSKMLYLPHVPTCWRNVANRLCRPSTLNRCPSLDAAVNSIAKLPAVEPWICNVGEDVISWQLDKGKRRVRVEWQNYLGRLGEKWTAWTEDLSGGSKRKLAASPSGAKWKETYKSLQTFFEDRTP</sequence>
<accession>A0A559TK03</accession>
<dbReference type="PANTHER" id="PTHR11042">
    <property type="entry name" value="EUKARYOTIC TRANSLATION INITIATION FACTOR 2-ALPHA KINASE EIF2-ALPHA KINASE -RELATED"/>
    <property type="match status" value="1"/>
</dbReference>
<evidence type="ECO:0000313" key="8">
    <source>
        <dbReference type="EMBL" id="TVZ74934.1"/>
    </source>
</evidence>
<gene>
    <name evidence="8" type="ORF">BCL32_0270</name>
</gene>
<dbReference type="GO" id="GO:0004672">
    <property type="term" value="F:protein kinase activity"/>
    <property type="evidence" value="ECO:0007669"/>
    <property type="project" value="InterPro"/>
</dbReference>
<dbReference type="PROSITE" id="PS00108">
    <property type="entry name" value="PROTEIN_KINASE_ST"/>
    <property type="match status" value="1"/>
</dbReference>
<dbReference type="InterPro" id="IPR008271">
    <property type="entry name" value="Ser/Thr_kinase_AS"/>
</dbReference>
<keyword evidence="2 6" id="KW-0547">Nucleotide-binding</keyword>
<dbReference type="GO" id="GO:0005737">
    <property type="term" value="C:cytoplasm"/>
    <property type="evidence" value="ECO:0007669"/>
    <property type="project" value="TreeGrafter"/>
</dbReference>
<dbReference type="PROSITE" id="PS00107">
    <property type="entry name" value="PROTEIN_KINASE_ATP"/>
    <property type="match status" value="1"/>
</dbReference>
<comment type="caution">
    <text evidence="8">The sequence shown here is derived from an EMBL/GenBank/DDBJ whole genome shotgun (WGS) entry which is preliminary data.</text>
</comment>
<keyword evidence="1" id="KW-0808">Transferase</keyword>
<dbReference type="InterPro" id="IPR000719">
    <property type="entry name" value="Prot_kinase_dom"/>
</dbReference>
<dbReference type="SUPFAM" id="SSF56112">
    <property type="entry name" value="Protein kinase-like (PK-like)"/>
    <property type="match status" value="1"/>
</dbReference>
<feature type="domain" description="Protein kinase" evidence="7">
    <location>
        <begin position="11"/>
        <end position="280"/>
    </location>
</feature>
<dbReference type="GO" id="GO:0005524">
    <property type="term" value="F:ATP binding"/>
    <property type="evidence" value="ECO:0007669"/>
    <property type="project" value="UniProtKB-UniRule"/>
</dbReference>
<evidence type="ECO:0000256" key="6">
    <source>
        <dbReference type="PROSITE-ProRule" id="PRU10141"/>
    </source>
</evidence>
<dbReference type="InterPro" id="IPR011009">
    <property type="entry name" value="Kinase-like_dom_sf"/>
</dbReference>
<keyword evidence="3 8" id="KW-0418">Kinase</keyword>